<comment type="caution">
    <text evidence="1">The sequence shown here is derived from an EMBL/GenBank/DDBJ whole genome shotgun (WGS) entry which is preliminary data.</text>
</comment>
<dbReference type="EMBL" id="MU266399">
    <property type="protein sequence ID" value="KAH7925595.1"/>
    <property type="molecule type" value="Genomic_DNA"/>
</dbReference>
<evidence type="ECO:0000313" key="2">
    <source>
        <dbReference type="Proteomes" id="UP000790709"/>
    </source>
</evidence>
<sequence>MSSFQKQVLNRLQVSAETTEKAQSLLRLAAIRTGPGTGYLLTSPSALPFLCAYLASQSLNNTEITEKTALTSACISRALFTKDLSTVRAALQSHEDATRSRDVTYEALIRTYRVTPASEALDWMEEVETCFPQIELSRQRYGIAAIKCAIFYWTSDAMEIHEVQESSLYENYSIQKTAFKALVRTIEKNCEAIADKIKADMTGRRASRPSASQHRAPTSPSKSPSKSALKGKSLELTPAKAMVQKRSVVFSHSQPHDFDDDAPFPETPTKKRKLGSPSKSATAESSPRKRSVPNTPSSTASFHLAMSGASGGRANEESQPSVLPTASIASPISGPSTPRRTRSRPSMSLEEPATMDIDEVGGGGERRIYRRFRPIFVEQQQWCCRDPKTQDIWAQAEEHKLQMMSLYGHPFDKYRTPATI</sequence>
<gene>
    <name evidence="1" type="ORF">BV22DRAFT_1088762</name>
</gene>
<reference evidence="1" key="1">
    <citation type="journal article" date="2021" name="New Phytol.">
        <title>Evolutionary innovations through gain and loss of genes in the ectomycorrhizal Boletales.</title>
        <authorList>
            <person name="Wu G."/>
            <person name="Miyauchi S."/>
            <person name="Morin E."/>
            <person name="Kuo A."/>
            <person name="Drula E."/>
            <person name="Varga T."/>
            <person name="Kohler A."/>
            <person name="Feng B."/>
            <person name="Cao Y."/>
            <person name="Lipzen A."/>
            <person name="Daum C."/>
            <person name="Hundley H."/>
            <person name="Pangilinan J."/>
            <person name="Johnson J."/>
            <person name="Barry K."/>
            <person name="LaButti K."/>
            <person name="Ng V."/>
            <person name="Ahrendt S."/>
            <person name="Min B."/>
            <person name="Choi I.G."/>
            <person name="Park H."/>
            <person name="Plett J.M."/>
            <person name="Magnuson J."/>
            <person name="Spatafora J.W."/>
            <person name="Nagy L.G."/>
            <person name="Henrissat B."/>
            <person name="Grigoriev I.V."/>
            <person name="Yang Z.L."/>
            <person name="Xu J."/>
            <person name="Martin F.M."/>
        </authorList>
    </citation>
    <scope>NUCLEOTIDE SEQUENCE</scope>
    <source>
        <strain evidence="1">KUC20120723A-06</strain>
    </source>
</reference>
<dbReference type="Proteomes" id="UP000790709">
    <property type="component" value="Unassembled WGS sequence"/>
</dbReference>
<organism evidence="1 2">
    <name type="scientific">Leucogyrophana mollusca</name>
    <dbReference type="NCBI Taxonomy" id="85980"/>
    <lineage>
        <taxon>Eukaryota</taxon>
        <taxon>Fungi</taxon>
        <taxon>Dikarya</taxon>
        <taxon>Basidiomycota</taxon>
        <taxon>Agaricomycotina</taxon>
        <taxon>Agaricomycetes</taxon>
        <taxon>Agaricomycetidae</taxon>
        <taxon>Boletales</taxon>
        <taxon>Boletales incertae sedis</taxon>
        <taxon>Leucogyrophana</taxon>
    </lineage>
</organism>
<keyword evidence="2" id="KW-1185">Reference proteome</keyword>
<name>A0ACB8BJN6_9AGAM</name>
<accession>A0ACB8BJN6</accession>
<protein>
    <submittedName>
        <fullName evidence="1">Uncharacterized protein</fullName>
    </submittedName>
</protein>
<evidence type="ECO:0000313" key="1">
    <source>
        <dbReference type="EMBL" id="KAH7925595.1"/>
    </source>
</evidence>
<proteinExistence type="predicted"/>